<accession>A0ABN1PEW6</accession>
<dbReference type="InterPro" id="IPR023753">
    <property type="entry name" value="FAD/NAD-binding_dom"/>
</dbReference>
<dbReference type="SUPFAM" id="SSF54862">
    <property type="entry name" value="4Fe-4S ferredoxins"/>
    <property type="match status" value="1"/>
</dbReference>
<evidence type="ECO:0000313" key="14">
    <source>
        <dbReference type="Proteomes" id="UP001500542"/>
    </source>
</evidence>
<dbReference type="PANTHER" id="PTHR48467">
    <property type="entry name" value="GLUTAMATE SYNTHASE 1 [NADH], CHLOROPLASTIC-LIKE"/>
    <property type="match status" value="1"/>
</dbReference>
<keyword evidence="7" id="KW-0560">Oxidoreductase</keyword>
<comment type="cofactor">
    <cofactor evidence="1">
        <name>FAD</name>
        <dbReference type="ChEBI" id="CHEBI:57692"/>
    </cofactor>
</comment>
<sequence length="464" mass="48304">MAYVITGECCSDASCVAVCPMNSIHPLGGMDGLFVDPRTCIDCGACADACPVGAAKPAEQATPVEVELNRSYFESTPALDALDLNTWEAPTFSPWTSGPRRVAVVGAGPAGMYATRELLLRSTAEVTVYDRLPVVGGLARYGVAPDHPMTKQIISTFSRILDHPRVTWRPGVEADAVELESRYDAVIHAVGSYTSRRLGIRGEDSAGSCPASSVVAWYNGRPGFADLPVSLRGPRAVIVGNGNVALDLARLLVSDADRLADLDLPPAVRTALATSGITEVVILARRGPEAAAYSDSALRDLLDLEGVDVSRATGHSDSTSPSPRSETPPAIADQPLCPVARDTSPELGVPPLPGRRIVLRFNTTPTAWDPGAGLSTSRGVISAGNLFTAVGFVGQPVAGLPFDEVRGVVPNERGAVVGRPGHFVTGWIKRGAQGGIGANKACAEETVRSLLTGAANRGLAAAAV</sequence>
<feature type="region of interest" description="Disordered" evidence="11">
    <location>
        <begin position="311"/>
        <end position="348"/>
    </location>
</feature>
<keyword evidence="4" id="KW-0479">Metal-binding</keyword>
<evidence type="ECO:0000256" key="9">
    <source>
        <dbReference type="ARBA" id="ARBA00023014"/>
    </source>
</evidence>
<dbReference type="PANTHER" id="PTHR48467:SF1">
    <property type="entry name" value="GLUTAMATE SYNTHASE 1 [NADH], CHLOROPLASTIC-LIKE"/>
    <property type="match status" value="1"/>
</dbReference>
<reference evidence="13 14" key="1">
    <citation type="journal article" date="2019" name="Int. J. Syst. Evol. Microbiol.">
        <title>The Global Catalogue of Microorganisms (GCM) 10K type strain sequencing project: providing services to taxonomists for standard genome sequencing and annotation.</title>
        <authorList>
            <consortium name="The Broad Institute Genomics Platform"/>
            <consortium name="The Broad Institute Genome Sequencing Center for Infectious Disease"/>
            <person name="Wu L."/>
            <person name="Ma J."/>
        </authorList>
    </citation>
    <scope>NUCLEOTIDE SEQUENCE [LARGE SCALE GENOMIC DNA]</scope>
    <source>
        <strain evidence="13 14">JCM 10977</strain>
    </source>
</reference>
<dbReference type="Proteomes" id="UP001500542">
    <property type="component" value="Unassembled WGS sequence"/>
</dbReference>
<comment type="caution">
    <text evidence="13">The sequence shown here is derived from an EMBL/GenBank/DDBJ whole genome shotgun (WGS) entry which is preliminary data.</text>
</comment>
<dbReference type="Gene3D" id="3.30.70.20">
    <property type="match status" value="1"/>
</dbReference>
<keyword evidence="14" id="KW-1185">Reference proteome</keyword>
<evidence type="ECO:0000313" key="13">
    <source>
        <dbReference type="EMBL" id="GAA0926565.1"/>
    </source>
</evidence>
<dbReference type="Pfam" id="PF07992">
    <property type="entry name" value="Pyr_redox_2"/>
    <property type="match status" value="1"/>
</dbReference>
<keyword evidence="8" id="KW-0408">Iron</keyword>
<keyword evidence="3" id="KW-0285">Flavoprotein</keyword>
<dbReference type="EMBL" id="BAAAHK010000002">
    <property type="protein sequence ID" value="GAA0926565.1"/>
    <property type="molecule type" value="Genomic_DNA"/>
</dbReference>
<protein>
    <recommendedName>
        <fullName evidence="2">ferredoxin--NADP(+) reductase</fullName>
        <ecNumber evidence="2">1.18.1.2</ecNumber>
    </recommendedName>
</protein>
<evidence type="ECO:0000256" key="11">
    <source>
        <dbReference type="SAM" id="MobiDB-lite"/>
    </source>
</evidence>
<dbReference type="Gene3D" id="3.50.50.60">
    <property type="entry name" value="FAD/NAD(P)-binding domain"/>
    <property type="match status" value="2"/>
</dbReference>
<dbReference type="Pfam" id="PF00037">
    <property type="entry name" value="Fer4"/>
    <property type="match status" value="1"/>
</dbReference>
<dbReference type="InterPro" id="IPR055275">
    <property type="entry name" value="Ferredox_Rdtase"/>
</dbReference>
<keyword evidence="5" id="KW-0274">FAD</keyword>
<evidence type="ECO:0000256" key="3">
    <source>
        <dbReference type="ARBA" id="ARBA00022630"/>
    </source>
</evidence>
<evidence type="ECO:0000256" key="8">
    <source>
        <dbReference type="ARBA" id="ARBA00023004"/>
    </source>
</evidence>
<dbReference type="SUPFAM" id="SSF51971">
    <property type="entry name" value="Nucleotide-binding domain"/>
    <property type="match status" value="1"/>
</dbReference>
<evidence type="ECO:0000256" key="4">
    <source>
        <dbReference type="ARBA" id="ARBA00022723"/>
    </source>
</evidence>
<keyword evidence="9" id="KW-0411">Iron-sulfur</keyword>
<dbReference type="EC" id="1.18.1.2" evidence="2"/>
<evidence type="ECO:0000259" key="12">
    <source>
        <dbReference type="PROSITE" id="PS51379"/>
    </source>
</evidence>
<evidence type="ECO:0000256" key="1">
    <source>
        <dbReference type="ARBA" id="ARBA00001974"/>
    </source>
</evidence>
<name>A0ABN1PEW6_9ACTN</name>
<comment type="catalytic activity">
    <reaction evidence="10">
        <text>2 reduced [2Fe-2S]-[ferredoxin] + NADP(+) + H(+) = 2 oxidized [2Fe-2S]-[ferredoxin] + NADPH</text>
        <dbReference type="Rhea" id="RHEA:20125"/>
        <dbReference type="Rhea" id="RHEA-COMP:10000"/>
        <dbReference type="Rhea" id="RHEA-COMP:10001"/>
        <dbReference type="ChEBI" id="CHEBI:15378"/>
        <dbReference type="ChEBI" id="CHEBI:33737"/>
        <dbReference type="ChEBI" id="CHEBI:33738"/>
        <dbReference type="ChEBI" id="CHEBI:57783"/>
        <dbReference type="ChEBI" id="CHEBI:58349"/>
        <dbReference type="EC" id="1.18.1.2"/>
    </reaction>
</comment>
<evidence type="ECO:0000256" key="2">
    <source>
        <dbReference type="ARBA" id="ARBA00013223"/>
    </source>
</evidence>
<organism evidence="13 14">
    <name type="scientific">Kribbella koreensis</name>
    <dbReference type="NCBI Taxonomy" id="57909"/>
    <lineage>
        <taxon>Bacteria</taxon>
        <taxon>Bacillati</taxon>
        <taxon>Actinomycetota</taxon>
        <taxon>Actinomycetes</taxon>
        <taxon>Propionibacteriales</taxon>
        <taxon>Kribbellaceae</taxon>
        <taxon>Kribbella</taxon>
    </lineage>
</organism>
<keyword evidence="6" id="KW-0521">NADP</keyword>
<evidence type="ECO:0000256" key="7">
    <source>
        <dbReference type="ARBA" id="ARBA00023002"/>
    </source>
</evidence>
<dbReference type="PROSITE" id="PS00198">
    <property type="entry name" value="4FE4S_FER_1"/>
    <property type="match status" value="1"/>
</dbReference>
<dbReference type="InterPro" id="IPR017900">
    <property type="entry name" value="4Fe4S_Fe_S_CS"/>
</dbReference>
<proteinExistence type="predicted"/>
<evidence type="ECO:0000256" key="5">
    <source>
        <dbReference type="ARBA" id="ARBA00022827"/>
    </source>
</evidence>
<dbReference type="InterPro" id="IPR036188">
    <property type="entry name" value="FAD/NAD-bd_sf"/>
</dbReference>
<dbReference type="InterPro" id="IPR017896">
    <property type="entry name" value="4Fe4S_Fe-S-bd"/>
</dbReference>
<dbReference type="PROSITE" id="PS51379">
    <property type="entry name" value="4FE4S_FER_2"/>
    <property type="match status" value="1"/>
</dbReference>
<dbReference type="PRINTS" id="PR00419">
    <property type="entry name" value="ADXRDTASE"/>
</dbReference>
<feature type="domain" description="4Fe-4S ferredoxin-type" evidence="12">
    <location>
        <begin position="31"/>
        <end position="60"/>
    </location>
</feature>
<gene>
    <name evidence="13" type="ORF">GCM10009554_06860</name>
</gene>
<feature type="compositionally biased region" description="Low complexity" evidence="11">
    <location>
        <begin position="316"/>
        <end position="329"/>
    </location>
</feature>
<evidence type="ECO:0000256" key="6">
    <source>
        <dbReference type="ARBA" id="ARBA00022857"/>
    </source>
</evidence>
<dbReference type="RefSeq" id="WP_425552046.1">
    <property type="nucleotide sequence ID" value="NZ_BAAAHK010000002.1"/>
</dbReference>
<evidence type="ECO:0000256" key="10">
    <source>
        <dbReference type="ARBA" id="ARBA00047776"/>
    </source>
</evidence>